<dbReference type="AlphaFoldDB" id="A0AAV3XXQ6"/>
<evidence type="ECO:0000256" key="1">
    <source>
        <dbReference type="ARBA" id="ARBA00006658"/>
    </source>
</evidence>
<dbReference type="EMBL" id="BLXT01000273">
    <property type="protein sequence ID" value="GFN75589.1"/>
    <property type="molecule type" value="Genomic_DNA"/>
</dbReference>
<keyword evidence="4" id="KW-1185">Reference proteome</keyword>
<dbReference type="PANTHER" id="PTHR21021">
    <property type="entry name" value="GAF/PUTATIVE CYTOSKELETAL PROTEIN"/>
    <property type="match status" value="1"/>
</dbReference>
<sequence length="272" mass="31047">MGDKPAMLPVAGAIKKRPPDVKEFEFGPWKVTSCKSHILESEGEQRKRFDSQLELPQLPEMVFPENVLRVMHESGAGIEFNALDALTLVDAHADPVKVAASEEWQNARSDCEHIKNVISPFDWTFTTNYKGTILQNGTVAMKVSDTTEKINLDNLKKREPIHFYDDVLLFEDELSDNGTSILNVKVRVMPSCFFILMRLFCRVDNVLIRVNDTRLYHEAGQNYMLREFSSREEKTTNIPTAVHTDPNEVSQYLKLTQQTCERLEFSEVSSTS</sequence>
<dbReference type="Proteomes" id="UP000735302">
    <property type="component" value="Unassembled WGS sequence"/>
</dbReference>
<dbReference type="Pfam" id="PF04176">
    <property type="entry name" value="TIP41"/>
    <property type="match status" value="1"/>
</dbReference>
<comment type="caution">
    <text evidence="3">The sequence shown here is derived from an EMBL/GenBank/DDBJ whole genome shotgun (WGS) entry which is preliminary data.</text>
</comment>
<evidence type="ECO:0000313" key="3">
    <source>
        <dbReference type="EMBL" id="GFN75589.1"/>
    </source>
</evidence>
<dbReference type="InterPro" id="IPR051330">
    <property type="entry name" value="Phosphatase_reg/MetRdx"/>
</dbReference>
<organism evidence="3 4">
    <name type="scientific">Plakobranchus ocellatus</name>
    <dbReference type="NCBI Taxonomy" id="259542"/>
    <lineage>
        <taxon>Eukaryota</taxon>
        <taxon>Metazoa</taxon>
        <taxon>Spiralia</taxon>
        <taxon>Lophotrochozoa</taxon>
        <taxon>Mollusca</taxon>
        <taxon>Gastropoda</taxon>
        <taxon>Heterobranchia</taxon>
        <taxon>Euthyneura</taxon>
        <taxon>Panpulmonata</taxon>
        <taxon>Sacoglossa</taxon>
        <taxon>Placobranchoidea</taxon>
        <taxon>Plakobranchidae</taxon>
        <taxon>Plakobranchus</taxon>
    </lineage>
</organism>
<dbReference type="PANTHER" id="PTHR21021:SF16">
    <property type="entry name" value="TIP41-LIKE PROTEIN"/>
    <property type="match status" value="1"/>
</dbReference>
<protein>
    <recommendedName>
        <fullName evidence="2">TIP41-like protein</fullName>
    </recommendedName>
</protein>
<dbReference type="InterPro" id="IPR007303">
    <property type="entry name" value="TIP41-like"/>
</dbReference>
<proteinExistence type="inferred from homology"/>
<evidence type="ECO:0000313" key="4">
    <source>
        <dbReference type="Proteomes" id="UP000735302"/>
    </source>
</evidence>
<dbReference type="GO" id="GO:0005829">
    <property type="term" value="C:cytosol"/>
    <property type="evidence" value="ECO:0007669"/>
    <property type="project" value="TreeGrafter"/>
</dbReference>
<reference evidence="3 4" key="1">
    <citation type="journal article" date="2021" name="Elife">
        <title>Chloroplast acquisition without the gene transfer in kleptoplastic sea slugs, Plakobranchus ocellatus.</title>
        <authorList>
            <person name="Maeda T."/>
            <person name="Takahashi S."/>
            <person name="Yoshida T."/>
            <person name="Shimamura S."/>
            <person name="Takaki Y."/>
            <person name="Nagai Y."/>
            <person name="Toyoda A."/>
            <person name="Suzuki Y."/>
            <person name="Arimoto A."/>
            <person name="Ishii H."/>
            <person name="Satoh N."/>
            <person name="Nishiyama T."/>
            <person name="Hasebe M."/>
            <person name="Maruyama T."/>
            <person name="Minagawa J."/>
            <person name="Obokata J."/>
            <person name="Shigenobu S."/>
        </authorList>
    </citation>
    <scope>NUCLEOTIDE SEQUENCE [LARGE SCALE GENOMIC DNA]</scope>
</reference>
<dbReference type="GO" id="GO:0031929">
    <property type="term" value="P:TOR signaling"/>
    <property type="evidence" value="ECO:0007669"/>
    <property type="project" value="TreeGrafter"/>
</dbReference>
<accession>A0AAV3XXQ6</accession>
<comment type="similarity">
    <text evidence="1">Belongs to the TIP41 family.</text>
</comment>
<name>A0AAV3XXQ6_9GAST</name>
<evidence type="ECO:0000256" key="2">
    <source>
        <dbReference type="ARBA" id="ARBA00018951"/>
    </source>
</evidence>
<gene>
    <name evidence="3" type="ORF">PoB_000209500</name>
</gene>